<dbReference type="AlphaFoldDB" id="A0A212KJU7"/>
<name>A0A212KJU7_9PROT</name>
<dbReference type="PANTHER" id="PTHR30472">
    <property type="entry name" value="FERRIC ENTEROBACTIN TRANSPORT SYSTEM PERMEASE PROTEIN"/>
    <property type="match status" value="1"/>
</dbReference>
<evidence type="ECO:0000256" key="8">
    <source>
        <dbReference type="SAM" id="Phobius"/>
    </source>
</evidence>
<evidence type="ECO:0000256" key="6">
    <source>
        <dbReference type="ARBA" id="ARBA00022989"/>
    </source>
</evidence>
<evidence type="ECO:0000256" key="3">
    <source>
        <dbReference type="ARBA" id="ARBA00022448"/>
    </source>
</evidence>
<dbReference type="SUPFAM" id="SSF81345">
    <property type="entry name" value="ABC transporter involved in vitamin B12 uptake, BtuC"/>
    <property type="match status" value="2"/>
</dbReference>
<keyword evidence="5 8" id="KW-0812">Transmembrane</keyword>
<feature type="transmembrane region" description="Helical" evidence="8">
    <location>
        <begin position="371"/>
        <end position="391"/>
    </location>
</feature>
<gene>
    <name evidence="9" type="primary">fhuB</name>
    <name evidence="9" type="ORF">KL86APRO_20326</name>
</gene>
<organism evidence="9">
    <name type="scientific">uncultured Alphaproteobacteria bacterium</name>
    <dbReference type="NCBI Taxonomy" id="91750"/>
    <lineage>
        <taxon>Bacteria</taxon>
        <taxon>Pseudomonadati</taxon>
        <taxon>Pseudomonadota</taxon>
        <taxon>Alphaproteobacteria</taxon>
        <taxon>environmental samples</taxon>
    </lineage>
</organism>
<dbReference type="EMBL" id="FLUO01000002">
    <property type="protein sequence ID" value="SBW11845.1"/>
    <property type="molecule type" value="Genomic_DNA"/>
</dbReference>
<comment type="subcellular location">
    <subcellularLocation>
        <location evidence="1">Cell membrane</location>
        <topology evidence="1">Multi-pass membrane protein</topology>
    </subcellularLocation>
</comment>
<keyword evidence="3" id="KW-0813">Transport</keyword>
<evidence type="ECO:0000256" key="7">
    <source>
        <dbReference type="ARBA" id="ARBA00023136"/>
    </source>
</evidence>
<feature type="transmembrane region" description="Helical" evidence="8">
    <location>
        <begin position="166"/>
        <end position="188"/>
    </location>
</feature>
<feature type="transmembrane region" description="Helical" evidence="8">
    <location>
        <begin position="551"/>
        <end position="578"/>
    </location>
</feature>
<protein>
    <submittedName>
        <fullName evidence="9">Fused iron-hydroxamate transporter subunits of ABC superfamily: membrane components</fullName>
    </submittedName>
</protein>
<feature type="transmembrane region" description="Helical" evidence="8">
    <location>
        <begin position="38"/>
        <end position="60"/>
    </location>
</feature>
<evidence type="ECO:0000256" key="2">
    <source>
        <dbReference type="ARBA" id="ARBA00007935"/>
    </source>
</evidence>
<evidence type="ECO:0000256" key="5">
    <source>
        <dbReference type="ARBA" id="ARBA00022692"/>
    </source>
</evidence>
<keyword evidence="6 8" id="KW-1133">Transmembrane helix</keyword>
<feature type="transmembrane region" description="Helical" evidence="8">
    <location>
        <begin position="200"/>
        <end position="224"/>
    </location>
</feature>
<evidence type="ECO:0000256" key="4">
    <source>
        <dbReference type="ARBA" id="ARBA00022475"/>
    </source>
</evidence>
<dbReference type="Gene3D" id="1.10.3470.10">
    <property type="entry name" value="ABC transporter involved in vitamin B12 uptake, BtuC"/>
    <property type="match status" value="2"/>
</dbReference>
<dbReference type="PANTHER" id="PTHR30472:SF37">
    <property type="entry name" value="FE(3+) DICITRATE TRANSPORT SYSTEM PERMEASE PROTEIN FECD-RELATED"/>
    <property type="match status" value="1"/>
</dbReference>
<feature type="transmembrane region" description="Helical" evidence="8">
    <location>
        <begin position="502"/>
        <end position="520"/>
    </location>
</feature>
<accession>A0A212KJU7</accession>
<dbReference type="GO" id="GO:0005886">
    <property type="term" value="C:plasma membrane"/>
    <property type="evidence" value="ECO:0007669"/>
    <property type="project" value="UniProtKB-SubCell"/>
</dbReference>
<keyword evidence="7 8" id="KW-0472">Membrane</keyword>
<dbReference type="GO" id="GO:0022857">
    <property type="term" value="F:transmembrane transporter activity"/>
    <property type="evidence" value="ECO:0007669"/>
    <property type="project" value="InterPro"/>
</dbReference>
<comment type="similarity">
    <text evidence="2">Belongs to the binding-protein-dependent transport system permease family. FecCD subfamily.</text>
</comment>
<feature type="transmembrane region" description="Helical" evidence="8">
    <location>
        <begin position="72"/>
        <end position="91"/>
    </location>
</feature>
<evidence type="ECO:0000256" key="1">
    <source>
        <dbReference type="ARBA" id="ARBA00004651"/>
    </source>
</evidence>
<feature type="transmembrane region" description="Helical" evidence="8">
    <location>
        <begin position="615"/>
        <end position="636"/>
    </location>
</feature>
<sequence length="639" mass="62451">MSRLLLLAACAFGLAFYNLVSGGDAPTPELEAVVRWQATLPRLVVAPLAGAALGLSGAILQRVLRNPLAEPATLGIAPGAQLALGLAALHAPGLPPQPVAFVGGAAAAALLLGLTWRRGLEPVAVALAGMMLGLTLSAASAALVLANGEYLFSLLIWGGGSLVQQGWGAVRALAVALALGGCGAALLLRPLALFGLGDDGARGLGLAVGAIRLAALGIAVALATATIAEVGVIAFVGLAAPAIAGLAGARGARARLLAAPPVGALLLSLADGLIQAAAGDAGERIPAGVATALLGGPLLLWLLPRLRLFEWPSLAAAPPVAPRAPRPDLRLASFALLLAAVAAAALLIGRTPAGWGVALGGAWEALAPWRWPRLTVAAASGAMLGVSGAILQRLTANPLAGPEILGVGAGAGLGLAALLFAVAAPGLGAQLAASALGAVAALALVLALARRAGFGPDRLLLGGVAVAAFGGAAVSAGIAAGGRRSLDLLRWLSGATDAATPAQAHLALGGAVLAVALAPLLAPGLRLLPLGDAAAAGLGLAVARWRAASVLAAGALAAAAALFVGPLSFVGLVAPHLARLSGLSDPLRHAWGAALAGAALLAASDWLARTLAFPYQLPLGLFAALIGGAYLVWLLARGR</sequence>
<feature type="transmembrane region" description="Helical" evidence="8">
    <location>
        <begin position="460"/>
        <end position="482"/>
    </location>
</feature>
<feature type="transmembrane region" description="Helical" evidence="8">
    <location>
        <begin position="284"/>
        <end position="303"/>
    </location>
</feature>
<dbReference type="NCBIfam" id="NF007866">
    <property type="entry name" value="PRK10577.1-2"/>
    <property type="match status" value="1"/>
</dbReference>
<dbReference type="InterPro" id="IPR037294">
    <property type="entry name" value="ABC_BtuC-like"/>
</dbReference>
<feature type="transmembrane region" description="Helical" evidence="8">
    <location>
        <begin position="429"/>
        <end position="448"/>
    </location>
</feature>
<reference evidence="9" key="1">
    <citation type="submission" date="2016-04" db="EMBL/GenBank/DDBJ databases">
        <authorList>
            <person name="Evans L.H."/>
            <person name="Alamgir A."/>
            <person name="Owens N."/>
            <person name="Weber N.D."/>
            <person name="Virtaneva K."/>
            <person name="Barbian K."/>
            <person name="Babar A."/>
            <person name="Rosenke K."/>
        </authorList>
    </citation>
    <scope>NUCLEOTIDE SEQUENCE</scope>
    <source>
        <strain evidence="9">86</strain>
    </source>
</reference>
<feature type="transmembrane region" description="Helical" evidence="8">
    <location>
        <begin position="123"/>
        <end position="146"/>
    </location>
</feature>
<proteinExistence type="inferred from homology"/>
<dbReference type="InterPro" id="IPR000522">
    <property type="entry name" value="ABC_transptr_permease_BtuC"/>
</dbReference>
<feature type="transmembrane region" description="Helical" evidence="8">
    <location>
        <begin position="97"/>
        <end position="116"/>
    </location>
</feature>
<keyword evidence="4" id="KW-1003">Cell membrane</keyword>
<feature type="transmembrane region" description="Helical" evidence="8">
    <location>
        <begin position="230"/>
        <end position="249"/>
    </location>
</feature>
<evidence type="ECO:0000313" key="9">
    <source>
        <dbReference type="EMBL" id="SBW11845.1"/>
    </source>
</evidence>
<dbReference type="GO" id="GO:0033214">
    <property type="term" value="P:siderophore-iron import into cell"/>
    <property type="evidence" value="ECO:0007669"/>
    <property type="project" value="TreeGrafter"/>
</dbReference>
<feature type="transmembrane region" description="Helical" evidence="8">
    <location>
        <begin position="403"/>
        <end position="423"/>
    </location>
</feature>
<feature type="transmembrane region" description="Helical" evidence="8">
    <location>
        <begin position="256"/>
        <end position="278"/>
    </location>
</feature>
<feature type="transmembrane region" description="Helical" evidence="8">
    <location>
        <begin position="331"/>
        <end position="351"/>
    </location>
</feature>
<dbReference type="Pfam" id="PF01032">
    <property type="entry name" value="FecCD"/>
    <property type="match status" value="2"/>
</dbReference>